<reference evidence="2 3" key="1">
    <citation type="journal article" date="2012" name="PLoS Pathog.">
        <title>Diverse lifestyles and strategies of plant pathogenesis encoded in the genomes of eighteen Dothideomycetes fungi.</title>
        <authorList>
            <person name="Ohm R.A."/>
            <person name="Feau N."/>
            <person name="Henrissat B."/>
            <person name="Schoch C.L."/>
            <person name="Horwitz B.A."/>
            <person name="Barry K.W."/>
            <person name="Condon B.J."/>
            <person name="Copeland A.C."/>
            <person name="Dhillon B."/>
            <person name="Glaser F."/>
            <person name="Hesse C.N."/>
            <person name="Kosti I."/>
            <person name="LaButti K."/>
            <person name="Lindquist E.A."/>
            <person name="Lucas S."/>
            <person name="Salamov A.A."/>
            <person name="Bradshaw R.E."/>
            <person name="Ciuffetti L."/>
            <person name="Hamelin R.C."/>
            <person name="Kema G.H.J."/>
            <person name="Lawrence C."/>
            <person name="Scott J.A."/>
            <person name="Spatafora J.W."/>
            <person name="Turgeon B.G."/>
            <person name="de Wit P.J.G.M."/>
            <person name="Zhong S."/>
            <person name="Goodwin S.B."/>
            <person name="Grigoriev I.V."/>
        </authorList>
    </citation>
    <scope>NUCLEOTIDE SEQUENCE [LARGE SCALE GENOMIC DNA]</scope>
    <source>
        <strain evidence="2 3">SO2202</strain>
    </source>
</reference>
<dbReference type="eggNOG" id="ENOG502RKNH">
    <property type="taxonomic scope" value="Eukaryota"/>
</dbReference>
<organism evidence="2 3">
    <name type="scientific">Sphaerulina musiva (strain SO2202)</name>
    <name type="common">Poplar stem canker fungus</name>
    <name type="synonym">Septoria musiva</name>
    <dbReference type="NCBI Taxonomy" id="692275"/>
    <lineage>
        <taxon>Eukaryota</taxon>
        <taxon>Fungi</taxon>
        <taxon>Dikarya</taxon>
        <taxon>Ascomycota</taxon>
        <taxon>Pezizomycotina</taxon>
        <taxon>Dothideomycetes</taxon>
        <taxon>Dothideomycetidae</taxon>
        <taxon>Mycosphaerellales</taxon>
        <taxon>Mycosphaerellaceae</taxon>
        <taxon>Sphaerulina</taxon>
    </lineage>
</organism>
<feature type="compositionally biased region" description="Basic and acidic residues" evidence="1">
    <location>
        <begin position="209"/>
        <end position="219"/>
    </location>
</feature>
<dbReference type="OMA" id="YRTWITF"/>
<evidence type="ECO:0000313" key="2">
    <source>
        <dbReference type="EMBL" id="EMF11874.1"/>
    </source>
</evidence>
<gene>
    <name evidence="2" type="ORF">SEPMUDRAFT_149730</name>
</gene>
<feature type="region of interest" description="Disordered" evidence="1">
    <location>
        <begin position="209"/>
        <end position="255"/>
    </location>
</feature>
<dbReference type="AlphaFoldDB" id="N1QHF3"/>
<evidence type="ECO:0008006" key="4">
    <source>
        <dbReference type="Google" id="ProtNLM"/>
    </source>
</evidence>
<dbReference type="RefSeq" id="XP_016759995.1">
    <property type="nucleotide sequence ID" value="XM_016905734.1"/>
</dbReference>
<dbReference type="InterPro" id="IPR023393">
    <property type="entry name" value="START-like_dom_sf"/>
</dbReference>
<sequence length="255" mass="29343">MAPGAAYTDHQFRSNAYTGPRATPTIPDGGKFSVYAEIAINTPPQYPYEALLDLHSWREWNTFNPDVLITKHPQAHRRNLRLEQGTFMTFTVQMNEQETLKSKQVCMHLDPLKHKHDGRPSHAAGGNVTRIRWVSDNANYLVPGFVIKDERVNEIEEKGDDACVYRTWITFSGFAAKNWKKKHEKDFQQKIVDFCEDMKRRCEAMHKENPNLEVEDGRERARKSMQLVRKSEDQLRALQGGKPQRMASARSNGTA</sequence>
<dbReference type="OrthoDB" id="509124at2759"/>
<dbReference type="EMBL" id="KB456265">
    <property type="protein sequence ID" value="EMF11874.1"/>
    <property type="molecule type" value="Genomic_DNA"/>
</dbReference>
<evidence type="ECO:0000256" key="1">
    <source>
        <dbReference type="SAM" id="MobiDB-lite"/>
    </source>
</evidence>
<keyword evidence="3" id="KW-1185">Reference proteome</keyword>
<protein>
    <recommendedName>
        <fullName evidence="4">Bet v1-like protein</fullName>
    </recommendedName>
</protein>
<dbReference type="Proteomes" id="UP000016931">
    <property type="component" value="Unassembled WGS sequence"/>
</dbReference>
<proteinExistence type="predicted"/>
<name>N1QHF3_SPHMS</name>
<evidence type="ECO:0000313" key="3">
    <source>
        <dbReference type="Proteomes" id="UP000016931"/>
    </source>
</evidence>
<accession>N1QHF3</accession>
<dbReference type="Gene3D" id="3.30.530.20">
    <property type="match status" value="1"/>
</dbReference>
<dbReference type="CDD" id="cd07822">
    <property type="entry name" value="SRPBCC_4"/>
    <property type="match status" value="1"/>
</dbReference>
<dbReference type="HOGENOM" id="CLU_1090580_0_0_1"/>
<dbReference type="GeneID" id="27902871"/>
<dbReference type="SUPFAM" id="SSF55961">
    <property type="entry name" value="Bet v1-like"/>
    <property type="match status" value="1"/>
</dbReference>